<accession>A0AAD5P6Y0</accession>
<dbReference type="Pfam" id="PF00657">
    <property type="entry name" value="Lipase_GDSL"/>
    <property type="match status" value="1"/>
</dbReference>
<evidence type="ECO:0000313" key="4">
    <source>
        <dbReference type="Proteomes" id="UP001209540"/>
    </source>
</evidence>
<dbReference type="InterPro" id="IPR001087">
    <property type="entry name" value="GDSL"/>
</dbReference>
<dbReference type="AlphaFoldDB" id="A0AAD5P6Y0"/>
<dbReference type="GO" id="GO:0016788">
    <property type="term" value="F:hydrolase activity, acting on ester bonds"/>
    <property type="evidence" value="ECO:0007669"/>
    <property type="project" value="InterPro"/>
</dbReference>
<keyword evidence="2" id="KW-0472">Membrane</keyword>
<protein>
    <recommendedName>
        <fullName evidence="5">Carbohydrate esterase family 16 protein</fullName>
    </recommendedName>
</protein>
<dbReference type="CDD" id="cd01846">
    <property type="entry name" value="fatty_acyltransferase_like"/>
    <property type="match status" value="1"/>
</dbReference>
<dbReference type="PANTHER" id="PTHR45648:SF85">
    <property type="entry name" value="A, PUTATIVE (AFU_ORTHOLOGUE AFUA_2G10760)-RELATED"/>
    <property type="match status" value="1"/>
</dbReference>
<proteinExistence type="predicted"/>
<keyword evidence="4" id="KW-1185">Reference proteome</keyword>
<dbReference type="EMBL" id="JAIXMP010000067">
    <property type="protein sequence ID" value="KAI9243733.1"/>
    <property type="molecule type" value="Genomic_DNA"/>
</dbReference>
<dbReference type="Proteomes" id="UP001209540">
    <property type="component" value="Unassembled WGS sequence"/>
</dbReference>
<evidence type="ECO:0008006" key="5">
    <source>
        <dbReference type="Google" id="ProtNLM"/>
    </source>
</evidence>
<evidence type="ECO:0000256" key="2">
    <source>
        <dbReference type="SAM" id="Phobius"/>
    </source>
</evidence>
<dbReference type="InterPro" id="IPR036514">
    <property type="entry name" value="SGNH_hydro_sf"/>
</dbReference>
<keyword evidence="2" id="KW-1133">Transmembrane helix</keyword>
<dbReference type="SUPFAM" id="SSF52266">
    <property type="entry name" value="SGNH hydrolase"/>
    <property type="match status" value="1"/>
</dbReference>
<evidence type="ECO:0000313" key="3">
    <source>
        <dbReference type="EMBL" id="KAI9243733.1"/>
    </source>
</evidence>
<reference evidence="3" key="1">
    <citation type="journal article" date="2022" name="IScience">
        <title>Evolution of zygomycete secretomes and the origins of terrestrial fungal ecologies.</title>
        <authorList>
            <person name="Chang Y."/>
            <person name="Wang Y."/>
            <person name="Mondo S."/>
            <person name="Ahrendt S."/>
            <person name="Andreopoulos W."/>
            <person name="Barry K."/>
            <person name="Beard J."/>
            <person name="Benny G.L."/>
            <person name="Blankenship S."/>
            <person name="Bonito G."/>
            <person name="Cuomo C."/>
            <person name="Desiro A."/>
            <person name="Gervers K.A."/>
            <person name="Hundley H."/>
            <person name="Kuo A."/>
            <person name="LaButti K."/>
            <person name="Lang B.F."/>
            <person name="Lipzen A."/>
            <person name="O'Donnell K."/>
            <person name="Pangilinan J."/>
            <person name="Reynolds N."/>
            <person name="Sandor L."/>
            <person name="Smith M.E."/>
            <person name="Tsang A."/>
            <person name="Grigoriev I.V."/>
            <person name="Stajich J.E."/>
            <person name="Spatafora J.W."/>
        </authorList>
    </citation>
    <scope>NUCLEOTIDE SEQUENCE</scope>
    <source>
        <strain evidence="3">RSA 2281</strain>
    </source>
</reference>
<sequence length="349" mass="40833">MTNRFFFQYEIMFFQLLTTWILCSLLSPWQYLTVLALPRPTTDFCWNNIDTLFVFGDSYSYVEGRLGTKEFSWNNFTSPGAVHHDPILVNKTSANGPNWAEYLTDCYEGLPQRCHKKLYDIAFAGADIDPVLITKHHPYTISFVEQIEQWKENMVHAVPWKTQNTLATFWMGINDVGDTSSWTNISFPTFYNELIDIYFNHVDKVYDQNVRSFLFFNVPPRHRSPGGDNNTTYANIIQTFNTVLNEHIGVFQSKHTDAHVMLINAFDLFNKYLDNAEELGFKDISNFCPNSTAPDINTNYESYGCLPPYEYFWLSKLVFFLIVVVFGYMSDQQQEEEKRRRDNHVRSKQ</sequence>
<comment type="caution">
    <text evidence="3">The sequence shown here is derived from an EMBL/GenBank/DDBJ whole genome shotgun (WGS) entry which is preliminary data.</text>
</comment>
<dbReference type="InterPro" id="IPR051058">
    <property type="entry name" value="GDSL_Est/Lipase"/>
</dbReference>
<dbReference type="Gene3D" id="3.40.50.1110">
    <property type="entry name" value="SGNH hydrolase"/>
    <property type="match status" value="1"/>
</dbReference>
<feature type="transmembrane region" description="Helical" evidence="2">
    <location>
        <begin position="311"/>
        <end position="330"/>
    </location>
</feature>
<evidence type="ECO:0000256" key="1">
    <source>
        <dbReference type="ARBA" id="ARBA00022801"/>
    </source>
</evidence>
<name>A0AAD5P6Y0_9FUNG</name>
<keyword evidence="2" id="KW-0812">Transmembrane</keyword>
<reference evidence="3" key="2">
    <citation type="submission" date="2023-02" db="EMBL/GenBank/DDBJ databases">
        <authorList>
            <consortium name="DOE Joint Genome Institute"/>
            <person name="Mondo S.J."/>
            <person name="Chang Y."/>
            <person name="Wang Y."/>
            <person name="Ahrendt S."/>
            <person name="Andreopoulos W."/>
            <person name="Barry K."/>
            <person name="Beard J."/>
            <person name="Benny G.L."/>
            <person name="Blankenship S."/>
            <person name="Bonito G."/>
            <person name="Cuomo C."/>
            <person name="Desiro A."/>
            <person name="Gervers K.A."/>
            <person name="Hundley H."/>
            <person name="Kuo A."/>
            <person name="LaButti K."/>
            <person name="Lang B.F."/>
            <person name="Lipzen A."/>
            <person name="O'Donnell K."/>
            <person name="Pangilinan J."/>
            <person name="Reynolds N."/>
            <person name="Sandor L."/>
            <person name="Smith M.W."/>
            <person name="Tsang A."/>
            <person name="Grigoriev I.V."/>
            <person name="Stajich J.E."/>
            <person name="Spatafora J.W."/>
        </authorList>
    </citation>
    <scope>NUCLEOTIDE SEQUENCE</scope>
    <source>
        <strain evidence="3">RSA 2281</strain>
    </source>
</reference>
<organism evidence="3 4">
    <name type="scientific">Phascolomyces articulosus</name>
    <dbReference type="NCBI Taxonomy" id="60185"/>
    <lineage>
        <taxon>Eukaryota</taxon>
        <taxon>Fungi</taxon>
        <taxon>Fungi incertae sedis</taxon>
        <taxon>Mucoromycota</taxon>
        <taxon>Mucoromycotina</taxon>
        <taxon>Mucoromycetes</taxon>
        <taxon>Mucorales</taxon>
        <taxon>Lichtheimiaceae</taxon>
        <taxon>Phascolomyces</taxon>
    </lineage>
</organism>
<dbReference type="PANTHER" id="PTHR45648">
    <property type="entry name" value="GDSL LIPASE/ACYLHYDROLASE FAMILY PROTEIN (AFU_ORTHOLOGUE AFUA_4G14700)"/>
    <property type="match status" value="1"/>
</dbReference>
<gene>
    <name evidence="3" type="ORF">BDA99DRAFT_529907</name>
</gene>
<feature type="transmembrane region" description="Helical" evidence="2">
    <location>
        <begin position="12"/>
        <end position="32"/>
    </location>
</feature>
<keyword evidence="1" id="KW-0378">Hydrolase</keyword>